<evidence type="ECO:0000259" key="18">
    <source>
        <dbReference type="SMART" id="SM00936"/>
    </source>
</evidence>
<dbReference type="GO" id="GO:0008360">
    <property type="term" value="P:regulation of cell shape"/>
    <property type="evidence" value="ECO:0007669"/>
    <property type="project" value="UniProtKB-KW"/>
</dbReference>
<evidence type="ECO:0000313" key="20">
    <source>
        <dbReference type="Proteomes" id="UP000184386"/>
    </source>
</evidence>
<dbReference type="GO" id="GO:0006508">
    <property type="term" value="P:proteolysis"/>
    <property type="evidence" value="ECO:0007669"/>
    <property type="project" value="UniProtKB-KW"/>
</dbReference>
<feature type="compositionally biased region" description="Basic and acidic residues" evidence="16">
    <location>
        <begin position="48"/>
        <end position="157"/>
    </location>
</feature>
<dbReference type="InterPro" id="IPR037167">
    <property type="entry name" value="Peptidase_S11_C_sf"/>
</dbReference>
<protein>
    <recommendedName>
        <fullName evidence="4">serine-type D-Ala-D-Ala carboxypeptidase</fullName>
        <ecNumber evidence="4">3.4.16.4</ecNumber>
    </recommendedName>
</protein>
<evidence type="ECO:0000256" key="4">
    <source>
        <dbReference type="ARBA" id="ARBA00012448"/>
    </source>
</evidence>
<dbReference type="InterPro" id="IPR018044">
    <property type="entry name" value="Peptidase_S11"/>
</dbReference>
<sequence>MKYKKYAKILCFVLCIALLFSSNIGAEGSAKTFAKAGQITSGLMNAAKDAEQKDNDKKDNEQKDSSQKDNEQKDNEQKDSSQKDNEQKDNEQKDSSQKNNEQKDNEQKDSNQKDNEQKDNEQKDSNQKDNEQKDNEQKDSNQKDNEQKDGDKKDSAQKDSTQNVPQDNAAVDITSESAVLIEGSTGVVIYDKNKDEKRKPASITKIMTLLLIFDALASGKIKLTDQVTVSEYASSMGGSQVYLEPGETQDVNTMIKCISIASANDAAVAMAEYIAGSEESFVNMMNEKAKELGMNNTHFVNCCGLDVDNHYTTAYDIALMSRDLITKYPQISDYSTVWMENITHTTKKGQSEFGLTNTNKLIKSYNGITGLKTGSTSLAKYCLSATAKRNGMDMIAVVLAAPETKVRFREAAKLLDYGFANCSIFQDDNKDLAVTPIPVKKGVADGLNYRVNNKFSYLCLKGTNPADITKKVTIEESVSAPVKENDKVGEVTYQLGGKTIGKVDIVAAENVDKASFKDYFKAAVKKFLF</sequence>
<feature type="region of interest" description="Disordered" evidence="16">
    <location>
        <begin position="45"/>
        <end position="171"/>
    </location>
</feature>
<dbReference type="Pfam" id="PF07943">
    <property type="entry name" value="PBP5_C"/>
    <property type="match status" value="1"/>
</dbReference>
<comment type="catalytic activity">
    <reaction evidence="12">
        <text>Preferential cleavage: (Ac)2-L-Lys-D-Ala-|-D-Ala. Also transpeptidation of peptidyl-alanyl moieties that are N-acyl substituents of D-alanine.</text>
        <dbReference type="EC" id="3.4.16.4"/>
    </reaction>
</comment>
<dbReference type="UniPathway" id="UPA00219"/>
<evidence type="ECO:0000256" key="8">
    <source>
        <dbReference type="ARBA" id="ARBA00022801"/>
    </source>
</evidence>
<comment type="similarity">
    <text evidence="3 15">Belongs to the peptidase S11 family.</text>
</comment>
<feature type="chain" id="PRO_5038566619" description="serine-type D-Ala-D-Ala carboxypeptidase" evidence="17">
    <location>
        <begin position="27"/>
        <end position="529"/>
    </location>
</feature>
<dbReference type="PANTHER" id="PTHR21581:SF6">
    <property type="entry name" value="TRAFFICKING PROTEIN PARTICLE COMPLEX SUBUNIT 12"/>
    <property type="match status" value="1"/>
</dbReference>
<dbReference type="GO" id="GO:0009252">
    <property type="term" value="P:peptidoglycan biosynthetic process"/>
    <property type="evidence" value="ECO:0007669"/>
    <property type="project" value="UniProtKB-UniPathway"/>
</dbReference>
<keyword evidence="9" id="KW-0133">Cell shape</keyword>
<dbReference type="InterPro" id="IPR012338">
    <property type="entry name" value="Beta-lactam/transpept-like"/>
</dbReference>
<keyword evidence="7 17" id="KW-0732">Signal</keyword>
<evidence type="ECO:0000256" key="17">
    <source>
        <dbReference type="SAM" id="SignalP"/>
    </source>
</evidence>
<comment type="function">
    <text evidence="1">Removes C-terminal D-alanyl residues from sugar-peptide cell wall precursors.</text>
</comment>
<name>A0A1M6K9E2_9FIRM</name>
<evidence type="ECO:0000256" key="16">
    <source>
        <dbReference type="SAM" id="MobiDB-lite"/>
    </source>
</evidence>
<evidence type="ECO:0000256" key="12">
    <source>
        <dbReference type="ARBA" id="ARBA00034000"/>
    </source>
</evidence>
<evidence type="ECO:0000256" key="7">
    <source>
        <dbReference type="ARBA" id="ARBA00022729"/>
    </source>
</evidence>
<dbReference type="Pfam" id="PF00768">
    <property type="entry name" value="Peptidase_S11"/>
    <property type="match status" value="1"/>
</dbReference>
<feature type="active site" description="Proton acceptor" evidence="13">
    <location>
        <position position="205"/>
    </location>
</feature>
<feature type="binding site" evidence="14">
    <location>
        <position position="372"/>
    </location>
    <ligand>
        <name>substrate</name>
    </ligand>
</feature>
<dbReference type="PANTHER" id="PTHR21581">
    <property type="entry name" value="D-ALANYL-D-ALANINE CARBOXYPEPTIDASE"/>
    <property type="match status" value="1"/>
</dbReference>
<evidence type="ECO:0000256" key="14">
    <source>
        <dbReference type="PIRSR" id="PIRSR618044-2"/>
    </source>
</evidence>
<evidence type="ECO:0000313" key="19">
    <source>
        <dbReference type="EMBL" id="SHJ55554.1"/>
    </source>
</evidence>
<dbReference type="Proteomes" id="UP000184386">
    <property type="component" value="Unassembled WGS sequence"/>
</dbReference>
<evidence type="ECO:0000256" key="2">
    <source>
        <dbReference type="ARBA" id="ARBA00004752"/>
    </source>
</evidence>
<evidence type="ECO:0000256" key="6">
    <source>
        <dbReference type="ARBA" id="ARBA00022670"/>
    </source>
</evidence>
<dbReference type="Gene3D" id="3.40.710.10">
    <property type="entry name" value="DD-peptidase/beta-lactamase superfamily"/>
    <property type="match status" value="1"/>
</dbReference>
<dbReference type="STRING" id="1121322.SAMN02745136_00369"/>
<dbReference type="PRINTS" id="PR00725">
    <property type="entry name" value="DADACBPTASE1"/>
</dbReference>
<dbReference type="GO" id="GO:0071555">
    <property type="term" value="P:cell wall organization"/>
    <property type="evidence" value="ECO:0007669"/>
    <property type="project" value="UniProtKB-KW"/>
</dbReference>
<keyword evidence="5 19" id="KW-0121">Carboxypeptidase</keyword>
<evidence type="ECO:0000256" key="13">
    <source>
        <dbReference type="PIRSR" id="PIRSR618044-1"/>
    </source>
</evidence>
<evidence type="ECO:0000256" key="1">
    <source>
        <dbReference type="ARBA" id="ARBA00003217"/>
    </source>
</evidence>
<accession>A0A1M6K9E2</accession>
<evidence type="ECO:0000256" key="3">
    <source>
        <dbReference type="ARBA" id="ARBA00007164"/>
    </source>
</evidence>
<dbReference type="InterPro" id="IPR001967">
    <property type="entry name" value="Peptidase_S11_N"/>
</dbReference>
<feature type="active site" evidence="13">
    <location>
        <position position="262"/>
    </location>
</feature>
<dbReference type="SUPFAM" id="SSF56601">
    <property type="entry name" value="beta-lactamase/transpeptidase-like"/>
    <property type="match status" value="1"/>
</dbReference>
<evidence type="ECO:0000256" key="15">
    <source>
        <dbReference type="RuleBase" id="RU004016"/>
    </source>
</evidence>
<dbReference type="InterPro" id="IPR015956">
    <property type="entry name" value="Peniciliin-bd_prot_C_sf"/>
</dbReference>
<keyword evidence="11" id="KW-0961">Cell wall biogenesis/degradation</keyword>
<dbReference type="GO" id="GO:0009002">
    <property type="term" value="F:serine-type D-Ala-D-Ala carboxypeptidase activity"/>
    <property type="evidence" value="ECO:0007669"/>
    <property type="project" value="UniProtKB-EC"/>
</dbReference>
<keyword evidence="20" id="KW-1185">Reference proteome</keyword>
<gene>
    <name evidence="19" type="ORF">SAMN02745136_00369</name>
</gene>
<evidence type="ECO:0000256" key="10">
    <source>
        <dbReference type="ARBA" id="ARBA00022984"/>
    </source>
</evidence>
<dbReference type="EMBL" id="FRAC01000006">
    <property type="protein sequence ID" value="SHJ55554.1"/>
    <property type="molecule type" value="Genomic_DNA"/>
</dbReference>
<organism evidence="19 20">
    <name type="scientific">Anaerocolumna jejuensis DSM 15929</name>
    <dbReference type="NCBI Taxonomy" id="1121322"/>
    <lineage>
        <taxon>Bacteria</taxon>
        <taxon>Bacillati</taxon>
        <taxon>Bacillota</taxon>
        <taxon>Clostridia</taxon>
        <taxon>Lachnospirales</taxon>
        <taxon>Lachnospiraceae</taxon>
        <taxon>Anaerocolumna</taxon>
    </lineage>
</organism>
<dbReference type="EC" id="3.4.16.4" evidence="4"/>
<evidence type="ECO:0000256" key="9">
    <source>
        <dbReference type="ARBA" id="ARBA00022960"/>
    </source>
</evidence>
<dbReference type="SUPFAM" id="SSF69189">
    <property type="entry name" value="Penicillin-binding protein associated domain"/>
    <property type="match status" value="1"/>
</dbReference>
<proteinExistence type="inferred from homology"/>
<feature type="active site" description="Acyl-ester intermediate" evidence="13">
    <location>
        <position position="202"/>
    </location>
</feature>
<keyword evidence="10" id="KW-0573">Peptidoglycan synthesis</keyword>
<reference evidence="19 20" key="1">
    <citation type="submission" date="2016-11" db="EMBL/GenBank/DDBJ databases">
        <authorList>
            <person name="Jaros S."/>
            <person name="Januszkiewicz K."/>
            <person name="Wedrychowicz H."/>
        </authorList>
    </citation>
    <scope>NUCLEOTIDE SEQUENCE [LARGE SCALE GENOMIC DNA]</scope>
    <source>
        <strain evidence="19 20">DSM 15929</strain>
    </source>
</reference>
<evidence type="ECO:0000256" key="11">
    <source>
        <dbReference type="ARBA" id="ARBA00023316"/>
    </source>
</evidence>
<dbReference type="InterPro" id="IPR012907">
    <property type="entry name" value="Peptidase_S11_C"/>
</dbReference>
<dbReference type="Gene3D" id="2.60.410.10">
    <property type="entry name" value="D-Ala-D-Ala carboxypeptidase, C-terminal domain"/>
    <property type="match status" value="1"/>
</dbReference>
<dbReference type="AlphaFoldDB" id="A0A1M6K9E2"/>
<dbReference type="SMART" id="SM00936">
    <property type="entry name" value="PBP5_C"/>
    <property type="match status" value="1"/>
</dbReference>
<keyword evidence="8" id="KW-0378">Hydrolase</keyword>
<keyword evidence="6" id="KW-0645">Protease</keyword>
<feature type="domain" description="Peptidase S11 D-Ala-D-Ala carboxypeptidase A C-terminal" evidence="18">
    <location>
        <begin position="419"/>
        <end position="513"/>
    </location>
</feature>
<feature type="signal peptide" evidence="17">
    <location>
        <begin position="1"/>
        <end position="26"/>
    </location>
</feature>
<evidence type="ECO:0000256" key="5">
    <source>
        <dbReference type="ARBA" id="ARBA00022645"/>
    </source>
</evidence>
<comment type="pathway">
    <text evidence="2">Cell wall biogenesis; peptidoglycan biosynthesis.</text>
</comment>